<dbReference type="PRINTS" id="PR00184">
    <property type="entry name" value="NEISSPPORIN"/>
</dbReference>
<evidence type="ECO:0000256" key="10">
    <source>
        <dbReference type="ARBA" id="ARBA00023237"/>
    </source>
</evidence>
<dbReference type="PANTHER" id="PTHR34501">
    <property type="entry name" value="PROTEIN YDDL-RELATED"/>
    <property type="match status" value="1"/>
</dbReference>
<evidence type="ECO:0000256" key="9">
    <source>
        <dbReference type="ARBA" id="ARBA00023136"/>
    </source>
</evidence>
<evidence type="ECO:0000256" key="1">
    <source>
        <dbReference type="ARBA" id="ARBA00004571"/>
    </source>
</evidence>
<dbReference type="KEGG" id="cser:CCO03_18905"/>
<dbReference type="PANTHER" id="PTHR34501:SF9">
    <property type="entry name" value="MAJOR OUTER MEMBRANE PROTEIN P.IA"/>
    <property type="match status" value="1"/>
</dbReference>
<feature type="chain" id="PRO_5012055899" description="Porin domain-containing protein" evidence="11">
    <location>
        <begin position="21"/>
        <end position="307"/>
    </location>
</feature>
<sequence>MKRTHLLIPALLLSSPFAMAQSSVTLYGLADLGLGKLDGAKTQMQGNTVMNNTNSHIGLRGVEDLGGGLSAGFNFETELNAETGAGDGGWTRQANVWLGGNWGTFKMGRMNHPSFFGYLAWEATGNANYSVVANTYGIVGVGERSSSMFMYSTPDMGGLQGNLGYVFKADNGGAARTDLSLTYANGPISAGFSANKTKGEKANWALGGKYNFGAFTLNASYNDTRTLAVATKRSGVSVGGTVAFGAASVTLDVTRDLKHELGNADLKKYTNAVVEAKYNLSKRTSVYGAVLRLDSTTNYGVGLMHTF</sequence>
<keyword evidence="5" id="KW-0812">Transmembrane</keyword>
<keyword evidence="10" id="KW-0998">Cell outer membrane</keyword>
<evidence type="ECO:0000256" key="8">
    <source>
        <dbReference type="ARBA" id="ARBA00023114"/>
    </source>
</evidence>
<evidence type="ECO:0000256" key="3">
    <source>
        <dbReference type="ARBA" id="ARBA00022448"/>
    </source>
</evidence>
<evidence type="ECO:0000256" key="11">
    <source>
        <dbReference type="SAM" id="SignalP"/>
    </source>
</evidence>
<dbReference type="AlphaFoldDB" id="A0A1Y0ET91"/>
<dbReference type="GO" id="GO:0015288">
    <property type="term" value="F:porin activity"/>
    <property type="evidence" value="ECO:0007669"/>
    <property type="project" value="UniProtKB-KW"/>
</dbReference>
<dbReference type="OrthoDB" id="6975458at2"/>
<comment type="subcellular location">
    <subcellularLocation>
        <location evidence="1">Cell outer membrane</location>
        <topology evidence="1">Multi-pass membrane protein</topology>
    </subcellularLocation>
</comment>
<name>A0A1Y0ET91_9BURK</name>
<dbReference type="RefSeq" id="WP_087283614.1">
    <property type="nucleotide sequence ID" value="NZ_CP021455.1"/>
</dbReference>
<keyword evidence="8" id="KW-0626">Porin</keyword>
<dbReference type="Pfam" id="PF13609">
    <property type="entry name" value="Porin_4"/>
    <property type="match status" value="1"/>
</dbReference>
<dbReference type="InterPro" id="IPR033900">
    <property type="entry name" value="Gram_neg_porin_domain"/>
</dbReference>
<feature type="domain" description="Porin" evidence="12">
    <location>
        <begin position="10"/>
        <end position="296"/>
    </location>
</feature>
<evidence type="ECO:0000256" key="2">
    <source>
        <dbReference type="ARBA" id="ARBA00011233"/>
    </source>
</evidence>
<evidence type="ECO:0000259" key="12">
    <source>
        <dbReference type="Pfam" id="PF13609"/>
    </source>
</evidence>
<dbReference type="Proteomes" id="UP000196138">
    <property type="component" value="Chromosome"/>
</dbReference>
<feature type="signal peptide" evidence="11">
    <location>
        <begin position="1"/>
        <end position="20"/>
    </location>
</feature>
<dbReference type="CDD" id="cd00342">
    <property type="entry name" value="gram_neg_porins"/>
    <property type="match status" value="1"/>
</dbReference>
<dbReference type="InterPro" id="IPR023614">
    <property type="entry name" value="Porin_dom_sf"/>
</dbReference>
<dbReference type="Gene3D" id="2.40.160.10">
    <property type="entry name" value="Porin"/>
    <property type="match status" value="1"/>
</dbReference>
<dbReference type="InterPro" id="IPR050298">
    <property type="entry name" value="Gram-neg_bact_OMP"/>
</dbReference>
<proteinExistence type="predicted"/>
<protein>
    <recommendedName>
        <fullName evidence="12">Porin domain-containing protein</fullName>
    </recommendedName>
</protein>
<keyword evidence="4" id="KW-1134">Transmembrane beta strand</keyword>
<dbReference type="InterPro" id="IPR002299">
    <property type="entry name" value="Porin_Neis"/>
</dbReference>
<organism evidence="13 14">
    <name type="scientific">Comamonas serinivorans</name>
    <dbReference type="NCBI Taxonomy" id="1082851"/>
    <lineage>
        <taxon>Bacteria</taxon>
        <taxon>Pseudomonadati</taxon>
        <taxon>Pseudomonadota</taxon>
        <taxon>Betaproteobacteria</taxon>
        <taxon>Burkholderiales</taxon>
        <taxon>Comamonadaceae</taxon>
        <taxon>Comamonas</taxon>
    </lineage>
</organism>
<dbReference type="GO" id="GO:0006811">
    <property type="term" value="P:monoatomic ion transport"/>
    <property type="evidence" value="ECO:0007669"/>
    <property type="project" value="UniProtKB-KW"/>
</dbReference>
<evidence type="ECO:0000256" key="7">
    <source>
        <dbReference type="ARBA" id="ARBA00023065"/>
    </source>
</evidence>
<dbReference type="GO" id="GO:0046930">
    <property type="term" value="C:pore complex"/>
    <property type="evidence" value="ECO:0007669"/>
    <property type="project" value="UniProtKB-KW"/>
</dbReference>
<dbReference type="SUPFAM" id="SSF56935">
    <property type="entry name" value="Porins"/>
    <property type="match status" value="1"/>
</dbReference>
<dbReference type="GO" id="GO:0009279">
    <property type="term" value="C:cell outer membrane"/>
    <property type="evidence" value="ECO:0007669"/>
    <property type="project" value="UniProtKB-SubCell"/>
</dbReference>
<evidence type="ECO:0000313" key="14">
    <source>
        <dbReference type="Proteomes" id="UP000196138"/>
    </source>
</evidence>
<gene>
    <name evidence="13" type="ORF">CCO03_18905</name>
</gene>
<keyword evidence="9" id="KW-0472">Membrane</keyword>
<keyword evidence="7" id="KW-0406">Ion transport</keyword>
<keyword evidence="3" id="KW-0813">Transport</keyword>
<keyword evidence="14" id="KW-1185">Reference proteome</keyword>
<accession>A0A1Y0ET91</accession>
<evidence type="ECO:0000256" key="4">
    <source>
        <dbReference type="ARBA" id="ARBA00022452"/>
    </source>
</evidence>
<evidence type="ECO:0000313" key="13">
    <source>
        <dbReference type="EMBL" id="ARU06452.1"/>
    </source>
</evidence>
<keyword evidence="6 11" id="KW-0732">Signal</keyword>
<dbReference type="EMBL" id="CP021455">
    <property type="protein sequence ID" value="ARU06452.1"/>
    <property type="molecule type" value="Genomic_DNA"/>
</dbReference>
<comment type="subunit">
    <text evidence="2">Homotrimer.</text>
</comment>
<evidence type="ECO:0000256" key="5">
    <source>
        <dbReference type="ARBA" id="ARBA00022692"/>
    </source>
</evidence>
<reference evidence="13 14" key="1">
    <citation type="submission" date="2017-05" db="EMBL/GenBank/DDBJ databases">
        <authorList>
            <person name="Song R."/>
            <person name="Chenine A.L."/>
            <person name="Ruprecht R.M."/>
        </authorList>
    </citation>
    <scope>NUCLEOTIDE SEQUENCE [LARGE SCALE GENOMIC DNA]</scope>
    <source>
        <strain evidence="13 14">DSM 26136</strain>
    </source>
</reference>
<evidence type="ECO:0000256" key="6">
    <source>
        <dbReference type="ARBA" id="ARBA00022729"/>
    </source>
</evidence>